<dbReference type="EMBL" id="CP099547">
    <property type="protein sequence ID" value="USR79414.1"/>
    <property type="molecule type" value="Genomic_DNA"/>
</dbReference>
<keyword evidence="1 6" id="KW-0963">Cytoplasm</keyword>
<feature type="binding site" evidence="6">
    <location>
        <position position="72"/>
    </location>
    <ligand>
        <name>S-adenosyl-L-methionine</name>
        <dbReference type="ChEBI" id="CHEBI:59789"/>
    </ligand>
</feature>
<dbReference type="PANTHER" id="PTHR31760">
    <property type="entry name" value="S-ADENOSYL-L-METHIONINE-DEPENDENT METHYLTRANSFERASES SUPERFAMILY PROTEIN"/>
    <property type="match status" value="1"/>
</dbReference>
<gene>
    <name evidence="6 7" type="primary">rsmG</name>
    <name evidence="7" type="ORF">NG665_08615</name>
</gene>
<dbReference type="InterPro" id="IPR003682">
    <property type="entry name" value="rRNA_ssu_MeTfrase_G"/>
</dbReference>
<comment type="caution">
    <text evidence="6">Lacks conserved residue(s) required for the propagation of feature annotation.</text>
</comment>
<keyword evidence="2 6" id="KW-0698">rRNA processing</keyword>
<organism evidence="7 8">
    <name type="scientific">Arcanobacterium pinnipediorum</name>
    <dbReference type="NCBI Taxonomy" id="1503041"/>
    <lineage>
        <taxon>Bacteria</taxon>
        <taxon>Bacillati</taxon>
        <taxon>Actinomycetota</taxon>
        <taxon>Actinomycetes</taxon>
        <taxon>Actinomycetales</taxon>
        <taxon>Actinomycetaceae</taxon>
        <taxon>Arcanobacterium</taxon>
    </lineage>
</organism>
<reference evidence="7" key="1">
    <citation type="submission" date="2022-06" db="EMBL/GenBank/DDBJ databases">
        <title>Complete Genome Sequence of Arcanobacterium pinnipediorum strain DSM 28752 isolated from a harbour seal.</title>
        <authorList>
            <person name="Borowiak M."/>
            <person name="Kreitlow A."/>
            <person name="Alssahen M."/>
            <person name="Malorny B."/>
            <person name="Laemmler C."/>
            <person name="Prenger-Berninghoff E."/>
            <person name="Siebert U."/>
            <person name="Ploetz M."/>
            <person name="Abdulmawjood A."/>
        </authorList>
    </citation>
    <scope>NUCLEOTIDE SEQUENCE</scope>
    <source>
        <strain evidence="7">DSM 28752</strain>
    </source>
</reference>
<feature type="binding site" evidence="6">
    <location>
        <begin position="123"/>
        <end position="124"/>
    </location>
    <ligand>
        <name>S-adenosyl-L-methionine</name>
        <dbReference type="ChEBI" id="CHEBI:59789"/>
    </ligand>
</feature>
<evidence type="ECO:0000256" key="2">
    <source>
        <dbReference type="ARBA" id="ARBA00022552"/>
    </source>
</evidence>
<dbReference type="EC" id="2.1.1.-" evidence="6"/>
<evidence type="ECO:0000256" key="1">
    <source>
        <dbReference type="ARBA" id="ARBA00022490"/>
    </source>
</evidence>
<dbReference type="RefSeq" id="WP_252673284.1">
    <property type="nucleotide sequence ID" value="NZ_CP099547.1"/>
</dbReference>
<dbReference type="HAMAP" id="MF_00074">
    <property type="entry name" value="16SrRNA_methyltr_G"/>
    <property type="match status" value="1"/>
</dbReference>
<comment type="function">
    <text evidence="6">Specifically methylates the N7 position of guanine in position 518 of 16S rRNA.</text>
</comment>
<keyword evidence="5 6" id="KW-0949">S-adenosyl-L-methionine</keyword>
<proteinExistence type="inferred from homology"/>
<dbReference type="Pfam" id="PF02527">
    <property type="entry name" value="GidB"/>
    <property type="match status" value="1"/>
</dbReference>
<protein>
    <recommendedName>
        <fullName evidence="6">Ribosomal RNA small subunit methyltransferase G</fullName>
        <ecNumber evidence="6">2.1.1.-</ecNumber>
    </recommendedName>
    <alternativeName>
        <fullName evidence="6">16S rRNA 7-methylguanosine methyltransferase</fullName>
        <shortName evidence="6">16S rRNA m7G methyltransferase</shortName>
    </alternativeName>
</protein>
<keyword evidence="8" id="KW-1185">Reference proteome</keyword>
<keyword evidence="4 6" id="KW-0808">Transferase</keyword>
<dbReference type="PIRSF" id="PIRSF003078">
    <property type="entry name" value="GidB"/>
    <property type="match status" value="1"/>
</dbReference>
<feature type="binding site" evidence="6">
    <location>
        <position position="77"/>
    </location>
    <ligand>
        <name>S-adenosyl-L-methionine</name>
        <dbReference type="ChEBI" id="CHEBI:59789"/>
    </ligand>
</feature>
<evidence type="ECO:0000256" key="6">
    <source>
        <dbReference type="HAMAP-Rule" id="MF_00074"/>
    </source>
</evidence>
<comment type="similarity">
    <text evidence="6">Belongs to the methyltransferase superfamily. RNA methyltransferase RsmG family.</text>
</comment>
<keyword evidence="3 6" id="KW-0489">Methyltransferase</keyword>
<evidence type="ECO:0000313" key="7">
    <source>
        <dbReference type="EMBL" id="USR79414.1"/>
    </source>
</evidence>
<evidence type="ECO:0000256" key="3">
    <source>
        <dbReference type="ARBA" id="ARBA00022603"/>
    </source>
</evidence>
<dbReference type="GO" id="GO:0032259">
    <property type="term" value="P:methylation"/>
    <property type="evidence" value="ECO:0007669"/>
    <property type="project" value="UniProtKB-KW"/>
</dbReference>
<dbReference type="GO" id="GO:0008168">
    <property type="term" value="F:methyltransferase activity"/>
    <property type="evidence" value="ECO:0007669"/>
    <property type="project" value="UniProtKB-KW"/>
</dbReference>
<feature type="binding site" evidence="6">
    <location>
        <position position="138"/>
    </location>
    <ligand>
        <name>S-adenosyl-L-methionine</name>
        <dbReference type="ChEBI" id="CHEBI:59789"/>
    </ligand>
</feature>
<name>A0ABY5AGU6_9ACTO</name>
<dbReference type="NCBIfam" id="TIGR00138">
    <property type="entry name" value="rsmG_gidB"/>
    <property type="match status" value="1"/>
</dbReference>
<accession>A0ABY5AGU6</accession>
<evidence type="ECO:0000256" key="5">
    <source>
        <dbReference type="ARBA" id="ARBA00022691"/>
    </source>
</evidence>
<dbReference type="PANTHER" id="PTHR31760:SF0">
    <property type="entry name" value="S-ADENOSYL-L-METHIONINE-DEPENDENT METHYLTRANSFERASES SUPERFAMILY PROTEIN"/>
    <property type="match status" value="1"/>
</dbReference>
<dbReference type="Gene3D" id="3.40.50.150">
    <property type="entry name" value="Vaccinia Virus protein VP39"/>
    <property type="match status" value="1"/>
</dbReference>
<evidence type="ECO:0000313" key="8">
    <source>
        <dbReference type="Proteomes" id="UP001056109"/>
    </source>
</evidence>
<comment type="subcellular location">
    <subcellularLocation>
        <location evidence="6">Cytoplasm</location>
    </subcellularLocation>
</comment>
<dbReference type="Proteomes" id="UP001056109">
    <property type="component" value="Chromosome"/>
</dbReference>
<dbReference type="InterPro" id="IPR029063">
    <property type="entry name" value="SAM-dependent_MTases_sf"/>
</dbReference>
<evidence type="ECO:0000256" key="4">
    <source>
        <dbReference type="ARBA" id="ARBA00022679"/>
    </source>
</evidence>
<dbReference type="SUPFAM" id="SSF53335">
    <property type="entry name" value="S-adenosyl-L-methionine-dependent methyltransferases"/>
    <property type="match status" value="1"/>
</dbReference>
<sequence>MSVERIPDHGVEHFGDTVWDQLVHFSRLLESEGELRGLIGPRELDKIWSRHILNSTAIVDFVPQKSTLIDVGSGAGFPGLVTAIVRPDVDIHLVDSLGRRTEWLSYVIDTLGIDNVTVHNNRAEELHGVLYGDVVTARAVAALKKLLPWTMPLVKSHGQLVALKGGRAEQEVDEAHKELRKYSAAWAEVHDVDVWGADEGTRVVVVEKL</sequence>